<keyword evidence="1" id="KW-0175">Coiled coil</keyword>
<dbReference type="OrthoDB" id="1933275at2759"/>
<evidence type="ECO:0000313" key="3">
    <source>
        <dbReference type="Proteomes" id="UP000189701"/>
    </source>
</evidence>
<reference evidence="3" key="1">
    <citation type="journal article" date="2013" name="Genome Biol.">
        <title>Reference genomes and transcriptomes of Nicotiana sylvestris and Nicotiana tomentosiformis.</title>
        <authorList>
            <person name="Sierro N."/>
            <person name="Battey J.N."/>
            <person name="Ouadi S."/>
            <person name="Bovet L."/>
            <person name="Goepfert S."/>
            <person name="Bakaher N."/>
            <person name="Peitsch M.C."/>
            <person name="Ivanov N.V."/>
        </authorList>
    </citation>
    <scope>NUCLEOTIDE SEQUENCE [LARGE SCALE GENOMIC DNA]</scope>
</reference>
<proteinExistence type="predicted"/>
<feature type="compositionally biased region" description="Basic and acidic residues" evidence="2">
    <location>
        <begin position="689"/>
        <end position="708"/>
    </location>
</feature>
<evidence type="ECO:0000256" key="1">
    <source>
        <dbReference type="SAM" id="Coils"/>
    </source>
</evidence>
<organism evidence="3 4">
    <name type="scientific">Nicotiana sylvestris</name>
    <name type="common">Wood tobacco</name>
    <name type="synonym">South American tobacco</name>
    <dbReference type="NCBI Taxonomy" id="4096"/>
    <lineage>
        <taxon>Eukaryota</taxon>
        <taxon>Viridiplantae</taxon>
        <taxon>Streptophyta</taxon>
        <taxon>Embryophyta</taxon>
        <taxon>Tracheophyta</taxon>
        <taxon>Spermatophyta</taxon>
        <taxon>Magnoliopsida</taxon>
        <taxon>eudicotyledons</taxon>
        <taxon>Gunneridae</taxon>
        <taxon>Pentapetalae</taxon>
        <taxon>asterids</taxon>
        <taxon>lamiids</taxon>
        <taxon>Solanales</taxon>
        <taxon>Solanaceae</taxon>
        <taxon>Nicotianoideae</taxon>
        <taxon>Nicotianeae</taxon>
        <taxon>Nicotiana</taxon>
    </lineage>
</organism>
<dbReference type="PANTHER" id="PTHR35480:SF1">
    <property type="entry name" value="MATERNAL EFFECT EMBRYO ARREST 22"/>
    <property type="match status" value="1"/>
</dbReference>
<dbReference type="PANTHER" id="PTHR35480">
    <property type="entry name" value="MATERNAL EFFECT EMBRYO ARREST 22"/>
    <property type="match status" value="1"/>
</dbReference>
<reference evidence="4" key="2">
    <citation type="submission" date="2025-08" db="UniProtKB">
        <authorList>
            <consortium name="RefSeq"/>
        </authorList>
    </citation>
    <scope>IDENTIFICATION</scope>
    <source>
        <tissue evidence="4">Leaf</tissue>
    </source>
</reference>
<dbReference type="STRING" id="4096.A0A1U7YSW5"/>
<feature type="coiled-coil region" evidence="1">
    <location>
        <begin position="344"/>
        <end position="413"/>
    </location>
</feature>
<evidence type="ECO:0000256" key="2">
    <source>
        <dbReference type="SAM" id="MobiDB-lite"/>
    </source>
</evidence>
<keyword evidence="3" id="KW-1185">Reference proteome</keyword>
<dbReference type="Proteomes" id="UP000189701">
    <property type="component" value="Unplaced"/>
</dbReference>
<feature type="region of interest" description="Disordered" evidence="2">
    <location>
        <begin position="670"/>
        <end position="708"/>
    </location>
</feature>
<gene>
    <name evidence="4" type="primary">LOC104250150</name>
</gene>
<accession>A0A1U7YSW5</accession>
<protein>
    <submittedName>
        <fullName evidence="4">Uncharacterized protein LOC104250150 isoform X1</fullName>
    </submittedName>
</protein>
<feature type="compositionally biased region" description="Low complexity" evidence="2">
    <location>
        <begin position="674"/>
        <end position="683"/>
    </location>
</feature>
<feature type="region of interest" description="Disordered" evidence="2">
    <location>
        <begin position="228"/>
        <end position="268"/>
    </location>
</feature>
<feature type="compositionally biased region" description="Basic and acidic residues" evidence="2">
    <location>
        <begin position="228"/>
        <end position="242"/>
    </location>
</feature>
<name>A0A1U7YSW5_NICSY</name>
<feature type="compositionally biased region" description="Basic and acidic residues" evidence="2">
    <location>
        <begin position="249"/>
        <end position="268"/>
    </location>
</feature>
<evidence type="ECO:0000313" key="4">
    <source>
        <dbReference type="RefSeq" id="XP_009805021.1"/>
    </source>
</evidence>
<sequence length="1453" mass="161960">MYESTSMADDVMIKEELTNPCCISWKEKYSKLKDGYAKLEDRRNALRKGLSIYEEQVLKMQSENLSLRKAVEDEKLRANNEKEENIKECALRVSLESEIAGLKNEILSLKQQSVANDGGREIRELKEHLTERESKVNELKVLVDKERVRAESEKKKAELVRKKVDELRTKLKVEKTKADEERRLADVERKRAEGNSLNLENLKKEADQVKSKLASVTLEFEDAKKQLEAERENTSKERKRADAAVAKAADQKKIAETNRKMAMDEKSRATDLYRQLEHDRQKIDNLKKEIGEPMASGKTVNIIPRKGTTLGTAQFSPELGPKAVERDVTMVDVIGNSDADQKRLQEMEEKVVIEKKRVKSEMKKVEKQRKAAEAYKKKASEEKNRADQLSEEVKNYRKRVEELQKEIEKLSSARSSVDCPLRALDSSVHVETAKVKLLQKQLKLEKMLVKHAKKVAKFEKTRNYILQQNLVSLKQELVHFSRRLNILDGCFFQGDEHAPEKVCSFNLKSKYSSLVACDTHCHFGNDSVQLAAVGSDLSEQKIECNVRLLPMSGGNNPVSLSGINSKLEPLLRGSSKKVLQSSAMNSSSASFSDRLLVGSQDKCASVTTSAKSAEEKLDVELTISSLPGDARKKCIENVVAIADSNVKSPISCISTERRGPHYKRMRRSVDATKSNGNLNSGGNKWQRQLSEKTSLHDGKLNSRTDGPAVEKKHLVADMQRDTCSEHFISRKKRRTSCELGLHPLNKNSVEKTKLDSCGVQSDVCTRPSPTVYSLPETAQDWKDGKDDDLGDIDELVRGDYMKLLNLDSDTDEESYRLAIEMPLSPTLPEIQCHSSEALESIRSPLCQGFSNAMGTLVSSDSFDVINVEINSNQLKHCTLDPSDNLSFSKKRDQVDSSKRINLDTACKLSCSSYANASALCRSDLAAPASEGLQIPLERRVVSLWDGFAKYCVIFSNNNDENSISSIYRATSNSHAQCSASSDPSLRSILVTLLKLEDISNKDIHLYFVLQISIWEKTCVFFSLLLLYISDTATRAFGDDWERDLTLFVNSVAQHIYTELSHVDTRRMFVEYCNFYDVLSLMEDFLLHDKLLVPAVSSDSKLATNSGINLILDGHSVSLCKQPAPTQLLLIGGILLASVCSAVDHVGFVCEASCNILRMRRSDALNILHIFAYLCGSKYFILKEYGLAMTVVKSLVMLIHKNRSSPDPLSCIGSSVESLSRICSGSKCPFSEGAATMDIVASSLLDSINSYACSAVGSDLMESLNSSRRRVKCDGRKTGESSDDVDLVQSAFVISENSCQLTNTLALVELVAGFMSWDWMFDKIACPLLDLLDYCTSEHNAAAITTLLGQLGRSGLNAFGCEDVRIQRLRSSLCALLCQCDSKRRGLHLQFSIGISLIGLIPLSFEELAESNIEVASPANQCDPTDCLRKWFASLSSEQRLFIRLVDAAGLTSC</sequence>
<dbReference type="RefSeq" id="XP_009805021.1">
    <property type="nucleotide sequence ID" value="XM_009806719.1"/>
</dbReference>
<dbReference type="eggNOG" id="ENOG502QQBQ">
    <property type="taxonomic scope" value="Eukaryota"/>
</dbReference>